<evidence type="ECO:0000256" key="3">
    <source>
        <dbReference type="ARBA" id="ARBA00022989"/>
    </source>
</evidence>
<protein>
    <submittedName>
        <fullName evidence="8">TLC domain-containing protein 2</fullName>
    </submittedName>
</protein>
<feature type="transmembrane region" description="Helical" evidence="6">
    <location>
        <begin position="213"/>
        <end position="237"/>
    </location>
</feature>
<dbReference type="Pfam" id="PF03798">
    <property type="entry name" value="TRAM_LAG1_CLN8"/>
    <property type="match status" value="1"/>
</dbReference>
<proteinExistence type="predicted"/>
<evidence type="ECO:0000313" key="8">
    <source>
        <dbReference type="EMBL" id="OWF41596.1"/>
    </source>
</evidence>
<dbReference type="PANTHER" id="PTHR13439">
    <property type="entry name" value="CT120 PROTEIN"/>
    <property type="match status" value="1"/>
</dbReference>
<evidence type="ECO:0000256" key="4">
    <source>
        <dbReference type="ARBA" id="ARBA00023136"/>
    </source>
</evidence>
<dbReference type="PROSITE" id="PS50922">
    <property type="entry name" value="TLC"/>
    <property type="match status" value="1"/>
</dbReference>
<dbReference type="EMBL" id="NEDP02005380">
    <property type="protein sequence ID" value="OWF41596.1"/>
    <property type="molecule type" value="Genomic_DNA"/>
</dbReference>
<dbReference type="GO" id="GO:0097035">
    <property type="term" value="P:regulation of membrane lipid distribution"/>
    <property type="evidence" value="ECO:0007669"/>
    <property type="project" value="TreeGrafter"/>
</dbReference>
<dbReference type="AlphaFoldDB" id="A0A210PYN4"/>
<dbReference type="GO" id="GO:0071709">
    <property type="term" value="P:membrane assembly"/>
    <property type="evidence" value="ECO:0007669"/>
    <property type="project" value="TreeGrafter"/>
</dbReference>
<evidence type="ECO:0000313" key="9">
    <source>
        <dbReference type="Proteomes" id="UP000242188"/>
    </source>
</evidence>
<evidence type="ECO:0000256" key="1">
    <source>
        <dbReference type="ARBA" id="ARBA00004141"/>
    </source>
</evidence>
<dbReference type="Proteomes" id="UP000242188">
    <property type="component" value="Unassembled WGS sequence"/>
</dbReference>
<gene>
    <name evidence="8" type="ORF">KP79_PYT16377</name>
</gene>
<accession>A0A210PYN4</accession>
<dbReference type="GO" id="GO:0007009">
    <property type="term" value="P:plasma membrane organization"/>
    <property type="evidence" value="ECO:0007669"/>
    <property type="project" value="TreeGrafter"/>
</dbReference>
<sequence length="275" mass="32213">MVASSGNVTTASDIDQVHGYYMMFGTMVLFTGVNLFITRLGTPKTVREDPWRWKNILISWVHALICGVWDILCLVLYPELFGDLILHINYFTFLMIPFSTGYFLYDSIDMLINKKLRQNWEVTAHHIAVASMFWFNFHQKLCIGYNVLALMAEVNSFFLHTRKLLQMIQVDYNSVFYKLVCLCNIVTFSFFRGYSNSRILIGMYIEYDRVPSFYYKCLTMSMSCMTLINIFLFWRLLKSDFLRNRVNKSVNPGVKSINSESNMNGDRHMAHVKKE</sequence>
<dbReference type="PANTHER" id="PTHR13439:SF4">
    <property type="entry name" value="TLC DOMAIN-CONTAINING PROTEIN"/>
    <property type="match status" value="1"/>
</dbReference>
<keyword evidence="9" id="KW-1185">Reference proteome</keyword>
<keyword evidence="3 6" id="KW-1133">Transmembrane helix</keyword>
<dbReference type="InterPro" id="IPR006634">
    <property type="entry name" value="TLC-dom"/>
</dbReference>
<dbReference type="GO" id="GO:0055091">
    <property type="term" value="P:phospholipid homeostasis"/>
    <property type="evidence" value="ECO:0007669"/>
    <property type="project" value="TreeGrafter"/>
</dbReference>
<keyword evidence="2 5" id="KW-0812">Transmembrane</keyword>
<feature type="transmembrane region" description="Helical" evidence="6">
    <location>
        <begin position="57"/>
        <end position="78"/>
    </location>
</feature>
<keyword evidence="4 5" id="KW-0472">Membrane</keyword>
<dbReference type="OrthoDB" id="10266980at2759"/>
<feature type="transmembrane region" description="Helical" evidence="6">
    <location>
        <begin position="20"/>
        <end position="37"/>
    </location>
</feature>
<reference evidence="8 9" key="1">
    <citation type="journal article" date="2017" name="Nat. Ecol. Evol.">
        <title>Scallop genome provides insights into evolution of bilaterian karyotype and development.</title>
        <authorList>
            <person name="Wang S."/>
            <person name="Zhang J."/>
            <person name="Jiao W."/>
            <person name="Li J."/>
            <person name="Xun X."/>
            <person name="Sun Y."/>
            <person name="Guo X."/>
            <person name="Huan P."/>
            <person name="Dong B."/>
            <person name="Zhang L."/>
            <person name="Hu X."/>
            <person name="Sun X."/>
            <person name="Wang J."/>
            <person name="Zhao C."/>
            <person name="Wang Y."/>
            <person name="Wang D."/>
            <person name="Huang X."/>
            <person name="Wang R."/>
            <person name="Lv J."/>
            <person name="Li Y."/>
            <person name="Zhang Z."/>
            <person name="Liu B."/>
            <person name="Lu W."/>
            <person name="Hui Y."/>
            <person name="Liang J."/>
            <person name="Zhou Z."/>
            <person name="Hou R."/>
            <person name="Li X."/>
            <person name="Liu Y."/>
            <person name="Li H."/>
            <person name="Ning X."/>
            <person name="Lin Y."/>
            <person name="Zhao L."/>
            <person name="Xing Q."/>
            <person name="Dou J."/>
            <person name="Li Y."/>
            <person name="Mao J."/>
            <person name="Guo H."/>
            <person name="Dou H."/>
            <person name="Li T."/>
            <person name="Mu C."/>
            <person name="Jiang W."/>
            <person name="Fu Q."/>
            <person name="Fu X."/>
            <person name="Miao Y."/>
            <person name="Liu J."/>
            <person name="Yu Q."/>
            <person name="Li R."/>
            <person name="Liao H."/>
            <person name="Li X."/>
            <person name="Kong Y."/>
            <person name="Jiang Z."/>
            <person name="Chourrout D."/>
            <person name="Li R."/>
            <person name="Bao Z."/>
        </authorList>
    </citation>
    <scope>NUCLEOTIDE SEQUENCE [LARGE SCALE GENOMIC DNA]</scope>
    <source>
        <strain evidence="8 9">PY_sf001</strain>
    </source>
</reference>
<evidence type="ECO:0000259" key="7">
    <source>
        <dbReference type="PROSITE" id="PS50922"/>
    </source>
</evidence>
<evidence type="ECO:0000256" key="5">
    <source>
        <dbReference type="PROSITE-ProRule" id="PRU00205"/>
    </source>
</evidence>
<dbReference type="GO" id="GO:0005886">
    <property type="term" value="C:plasma membrane"/>
    <property type="evidence" value="ECO:0007669"/>
    <property type="project" value="TreeGrafter"/>
</dbReference>
<feature type="transmembrane region" description="Helical" evidence="6">
    <location>
        <begin position="175"/>
        <end position="193"/>
    </location>
</feature>
<dbReference type="InterPro" id="IPR050846">
    <property type="entry name" value="TLCD"/>
</dbReference>
<dbReference type="SMART" id="SM00724">
    <property type="entry name" value="TLC"/>
    <property type="match status" value="1"/>
</dbReference>
<name>A0A210PYN4_MIZYE</name>
<comment type="caution">
    <text evidence="8">The sequence shown here is derived from an EMBL/GenBank/DDBJ whole genome shotgun (WGS) entry which is preliminary data.</text>
</comment>
<feature type="domain" description="TLC" evidence="7">
    <location>
        <begin position="48"/>
        <end position="247"/>
    </location>
</feature>
<feature type="transmembrane region" description="Helical" evidence="6">
    <location>
        <begin position="84"/>
        <end position="105"/>
    </location>
</feature>
<comment type="subcellular location">
    <subcellularLocation>
        <location evidence="1">Membrane</location>
        <topology evidence="1">Multi-pass membrane protein</topology>
    </subcellularLocation>
</comment>
<evidence type="ECO:0000256" key="2">
    <source>
        <dbReference type="ARBA" id="ARBA00022692"/>
    </source>
</evidence>
<evidence type="ECO:0000256" key="6">
    <source>
        <dbReference type="SAM" id="Phobius"/>
    </source>
</evidence>
<organism evidence="8 9">
    <name type="scientific">Mizuhopecten yessoensis</name>
    <name type="common">Japanese scallop</name>
    <name type="synonym">Patinopecten yessoensis</name>
    <dbReference type="NCBI Taxonomy" id="6573"/>
    <lineage>
        <taxon>Eukaryota</taxon>
        <taxon>Metazoa</taxon>
        <taxon>Spiralia</taxon>
        <taxon>Lophotrochozoa</taxon>
        <taxon>Mollusca</taxon>
        <taxon>Bivalvia</taxon>
        <taxon>Autobranchia</taxon>
        <taxon>Pteriomorphia</taxon>
        <taxon>Pectinida</taxon>
        <taxon>Pectinoidea</taxon>
        <taxon>Pectinidae</taxon>
        <taxon>Mizuhopecten</taxon>
    </lineage>
</organism>